<protein>
    <recommendedName>
        <fullName evidence="3">N-acetyltransferase</fullName>
    </recommendedName>
</protein>
<evidence type="ECO:0000313" key="2">
    <source>
        <dbReference type="Proteomes" id="UP001595476"/>
    </source>
</evidence>
<reference evidence="2" key="1">
    <citation type="journal article" date="2019" name="Int. J. Syst. Evol. Microbiol.">
        <title>The Global Catalogue of Microorganisms (GCM) 10K type strain sequencing project: providing services to taxonomists for standard genome sequencing and annotation.</title>
        <authorList>
            <consortium name="The Broad Institute Genomics Platform"/>
            <consortium name="The Broad Institute Genome Sequencing Center for Infectious Disease"/>
            <person name="Wu L."/>
            <person name="Ma J."/>
        </authorList>
    </citation>
    <scope>NUCLEOTIDE SEQUENCE [LARGE SCALE GENOMIC DNA]</scope>
    <source>
        <strain evidence="2">KCTC 52438</strain>
    </source>
</reference>
<evidence type="ECO:0000313" key="1">
    <source>
        <dbReference type="EMBL" id="MFC3150847.1"/>
    </source>
</evidence>
<name>A0ABV7HGN0_9GAMM</name>
<keyword evidence="2" id="KW-1185">Reference proteome</keyword>
<accession>A0ABV7HGN0</accession>
<dbReference type="RefSeq" id="WP_386718402.1">
    <property type="nucleotide sequence ID" value="NZ_JBHRSZ010000002.1"/>
</dbReference>
<sequence length="181" mass="20889">MQTSHSSTEAKYNQLRDLSLEVAQNNLPQGLKDLVDLKKIDLRAISQARRWEYSLSRSDDADWSWENGFRSYAYRHPKRFELAIWYAKAELCGLSIGKPTYSGAKLRLDVIEGAPWNHPLKRKVVELSVAAAEVYGDSIGAEQIRIMRPVNNQVIKYYQEFGFTLFNGKQSNTPTYLWRNL</sequence>
<evidence type="ECO:0008006" key="3">
    <source>
        <dbReference type="Google" id="ProtNLM"/>
    </source>
</evidence>
<dbReference type="EMBL" id="JBHRSZ010000002">
    <property type="protein sequence ID" value="MFC3150847.1"/>
    <property type="molecule type" value="Genomic_DNA"/>
</dbReference>
<proteinExistence type="predicted"/>
<gene>
    <name evidence="1" type="ORF">ACFOEK_07395</name>
</gene>
<comment type="caution">
    <text evidence="1">The sequence shown here is derived from an EMBL/GenBank/DDBJ whole genome shotgun (WGS) entry which is preliminary data.</text>
</comment>
<dbReference type="Proteomes" id="UP001595476">
    <property type="component" value="Unassembled WGS sequence"/>
</dbReference>
<organism evidence="1 2">
    <name type="scientific">Litoribrevibacter euphylliae</name>
    <dbReference type="NCBI Taxonomy" id="1834034"/>
    <lineage>
        <taxon>Bacteria</taxon>
        <taxon>Pseudomonadati</taxon>
        <taxon>Pseudomonadota</taxon>
        <taxon>Gammaproteobacteria</taxon>
        <taxon>Oceanospirillales</taxon>
        <taxon>Oceanospirillaceae</taxon>
        <taxon>Litoribrevibacter</taxon>
    </lineage>
</organism>